<dbReference type="Proteomes" id="UP000053424">
    <property type="component" value="Unassembled WGS sequence"/>
</dbReference>
<evidence type="ECO:0000259" key="1">
    <source>
        <dbReference type="Pfam" id="PF13086"/>
    </source>
</evidence>
<dbReference type="HOGENOM" id="CLU_930863_0_0_1"/>
<keyword evidence="3" id="KW-1185">Reference proteome</keyword>
<dbReference type="AlphaFoldDB" id="A0A0C2XQP5"/>
<dbReference type="EMBL" id="KN831784">
    <property type="protein sequence ID" value="KIM39943.1"/>
    <property type="molecule type" value="Genomic_DNA"/>
</dbReference>
<dbReference type="InterPro" id="IPR041677">
    <property type="entry name" value="DNA2/NAM7_AAA_11"/>
</dbReference>
<proteinExistence type="predicted"/>
<dbReference type="OrthoDB" id="6513042at2759"/>
<name>A0A0C2XQP5_HEBCY</name>
<reference evidence="3" key="2">
    <citation type="submission" date="2015-01" db="EMBL/GenBank/DDBJ databases">
        <title>Evolutionary Origins and Diversification of the Mycorrhizal Mutualists.</title>
        <authorList>
            <consortium name="DOE Joint Genome Institute"/>
            <consortium name="Mycorrhizal Genomics Consortium"/>
            <person name="Kohler A."/>
            <person name="Kuo A."/>
            <person name="Nagy L.G."/>
            <person name="Floudas D."/>
            <person name="Copeland A."/>
            <person name="Barry K.W."/>
            <person name="Cichocki N."/>
            <person name="Veneault-Fourrey C."/>
            <person name="LaButti K."/>
            <person name="Lindquist E.A."/>
            <person name="Lipzen A."/>
            <person name="Lundell T."/>
            <person name="Morin E."/>
            <person name="Murat C."/>
            <person name="Riley R."/>
            <person name="Ohm R."/>
            <person name="Sun H."/>
            <person name="Tunlid A."/>
            <person name="Henrissat B."/>
            <person name="Grigoriev I.V."/>
            <person name="Hibbett D.S."/>
            <person name="Martin F."/>
        </authorList>
    </citation>
    <scope>NUCLEOTIDE SEQUENCE [LARGE SCALE GENOMIC DNA]</scope>
    <source>
        <strain evidence="3">h7</strain>
    </source>
</reference>
<dbReference type="STRING" id="686832.A0A0C2XQP5"/>
<dbReference type="InterPro" id="IPR027417">
    <property type="entry name" value="P-loop_NTPase"/>
</dbReference>
<evidence type="ECO:0000313" key="3">
    <source>
        <dbReference type="Proteomes" id="UP000053424"/>
    </source>
</evidence>
<dbReference type="GO" id="GO:0043139">
    <property type="term" value="F:5'-3' DNA helicase activity"/>
    <property type="evidence" value="ECO:0007669"/>
    <property type="project" value="TreeGrafter"/>
</dbReference>
<gene>
    <name evidence="2" type="ORF">M413DRAFT_188069</name>
</gene>
<dbReference type="PANTHER" id="PTHR43788">
    <property type="entry name" value="DNA2/NAM7 HELICASE FAMILY MEMBER"/>
    <property type="match status" value="1"/>
</dbReference>
<dbReference type="InterPro" id="IPR050534">
    <property type="entry name" value="Coronavir_polyprotein_1ab"/>
</dbReference>
<accession>A0A0C2XQP5</accession>
<dbReference type="Gene3D" id="3.40.50.300">
    <property type="entry name" value="P-loop containing nucleotide triphosphate hydrolases"/>
    <property type="match status" value="1"/>
</dbReference>
<feature type="domain" description="DNA2/NAM7 helicase helicase" evidence="1">
    <location>
        <begin position="240"/>
        <end position="310"/>
    </location>
</feature>
<organism evidence="2 3">
    <name type="scientific">Hebeloma cylindrosporum</name>
    <dbReference type="NCBI Taxonomy" id="76867"/>
    <lineage>
        <taxon>Eukaryota</taxon>
        <taxon>Fungi</taxon>
        <taxon>Dikarya</taxon>
        <taxon>Basidiomycota</taxon>
        <taxon>Agaricomycotina</taxon>
        <taxon>Agaricomycetes</taxon>
        <taxon>Agaricomycetidae</taxon>
        <taxon>Agaricales</taxon>
        <taxon>Agaricineae</taxon>
        <taxon>Hymenogastraceae</taxon>
        <taxon>Hebeloma</taxon>
    </lineage>
</organism>
<dbReference type="Pfam" id="PF13086">
    <property type="entry name" value="AAA_11"/>
    <property type="match status" value="2"/>
</dbReference>
<reference evidence="2 3" key="1">
    <citation type="submission" date="2014-04" db="EMBL/GenBank/DDBJ databases">
        <authorList>
            <consortium name="DOE Joint Genome Institute"/>
            <person name="Kuo A."/>
            <person name="Gay G."/>
            <person name="Dore J."/>
            <person name="Kohler A."/>
            <person name="Nagy L.G."/>
            <person name="Floudas D."/>
            <person name="Copeland A."/>
            <person name="Barry K.W."/>
            <person name="Cichocki N."/>
            <person name="Veneault-Fourrey C."/>
            <person name="LaButti K."/>
            <person name="Lindquist E.A."/>
            <person name="Lipzen A."/>
            <person name="Lundell T."/>
            <person name="Morin E."/>
            <person name="Murat C."/>
            <person name="Sun H."/>
            <person name="Tunlid A."/>
            <person name="Henrissat B."/>
            <person name="Grigoriev I.V."/>
            <person name="Hibbett D.S."/>
            <person name="Martin F."/>
            <person name="Nordberg H.P."/>
            <person name="Cantor M.N."/>
            <person name="Hua S.X."/>
        </authorList>
    </citation>
    <scope>NUCLEOTIDE SEQUENCE [LARGE SCALE GENOMIC DNA]</scope>
    <source>
        <strain evidence="3">h7</strain>
    </source>
</reference>
<dbReference type="PANTHER" id="PTHR43788:SF8">
    <property type="entry name" value="DNA-BINDING PROTEIN SMUBP-2"/>
    <property type="match status" value="1"/>
</dbReference>
<dbReference type="SUPFAM" id="SSF52540">
    <property type="entry name" value="P-loop containing nucleoside triphosphate hydrolases"/>
    <property type="match status" value="1"/>
</dbReference>
<protein>
    <recommendedName>
        <fullName evidence="1">DNA2/NAM7 helicase helicase domain-containing protein</fullName>
    </recommendedName>
</protein>
<sequence length="339" mass="37981">MMRTAANQFVRIDAVRPDGTATVTRGRTQHVQGKTSRLSIPGGLGNTKIRSLQTIGKERPTCAESLRTHCMLGALQKTMKLSENPFINVMWFPIENHKSEALWTGTPRLSRTPSVSFPGDRKLNASQLKAVKTSLSREDSDRVILIHGPPGTGKTTVIAATVTSVMSSSDDKRTLWLVAQSNVAVKNIAEKLASVDFVDFKVLVSKDFHLDWHEHLYHKIEHNVLRSDDFSEDLVGADRQLLKSRVILCTLGMLSNDKIRIFTHIVPIQTVIFDEASQIEIGDYLPMLIRFRPTLHKLIFIGDNKQLAPYGSSDIPTLHSIFEKCHMLKQAVFLDTQCQ</sequence>
<evidence type="ECO:0000313" key="2">
    <source>
        <dbReference type="EMBL" id="KIM39943.1"/>
    </source>
</evidence>
<feature type="domain" description="DNA2/NAM7 helicase helicase" evidence="1">
    <location>
        <begin position="122"/>
        <end position="194"/>
    </location>
</feature>